<name>A0A7T6VDJ4_9BURK</name>
<keyword evidence="1" id="KW-0812">Transmembrane</keyword>
<evidence type="ECO:0000313" key="2">
    <source>
        <dbReference type="EMBL" id="QQK01956.1"/>
    </source>
</evidence>
<dbReference type="EMBL" id="CP066769">
    <property type="protein sequence ID" value="QQK01956.1"/>
    <property type="molecule type" value="Genomic_DNA"/>
</dbReference>
<proteinExistence type="predicted"/>
<accession>A0A7T6VDJ4</accession>
<organism evidence="2 3">
    <name type="scientific">Burkholderia anthina</name>
    <dbReference type="NCBI Taxonomy" id="179879"/>
    <lineage>
        <taxon>Bacteria</taxon>
        <taxon>Pseudomonadati</taxon>
        <taxon>Pseudomonadota</taxon>
        <taxon>Betaproteobacteria</taxon>
        <taxon>Burkholderiales</taxon>
        <taxon>Burkholderiaceae</taxon>
        <taxon>Burkholderia</taxon>
        <taxon>Burkholderia cepacia complex</taxon>
    </lineage>
</organism>
<dbReference type="AlphaFoldDB" id="A0A7T6VDJ4"/>
<evidence type="ECO:0000313" key="3">
    <source>
        <dbReference type="Proteomes" id="UP000596205"/>
    </source>
</evidence>
<keyword evidence="1" id="KW-0472">Membrane</keyword>
<evidence type="ECO:0000256" key="1">
    <source>
        <dbReference type="SAM" id="Phobius"/>
    </source>
</evidence>
<sequence>MNINHSFELSYVTIAFAFAVVGAIVIGGLLATMHMKHKYHPNLIGALIGALLCFLLIEALPALT</sequence>
<feature type="transmembrane region" description="Helical" evidence="1">
    <location>
        <begin position="43"/>
        <end position="63"/>
    </location>
</feature>
<gene>
    <name evidence="2" type="ORF">JFN94_12800</name>
</gene>
<reference evidence="2 3" key="1">
    <citation type="submission" date="2020-12" db="EMBL/GenBank/DDBJ databases">
        <title>Complete genome sequence of Burkholderia anthina BJQ0011.</title>
        <authorList>
            <person name="Xu Y."/>
        </authorList>
    </citation>
    <scope>NUCLEOTIDE SEQUENCE [LARGE SCALE GENOMIC DNA]</scope>
    <source>
        <strain evidence="2 3">BJQ0011</strain>
    </source>
</reference>
<dbReference type="Proteomes" id="UP000596205">
    <property type="component" value="Chromosome 1"/>
</dbReference>
<keyword evidence="1" id="KW-1133">Transmembrane helix</keyword>
<dbReference type="RefSeq" id="WP_175796215.1">
    <property type="nucleotide sequence ID" value="NZ_CADEUA010000015.1"/>
</dbReference>
<feature type="transmembrane region" description="Helical" evidence="1">
    <location>
        <begin position="12"/>
        <end position="31"/>
    </location>
</feature>
<dbReference type="KEGG" id="bann:JFN94_12800"/>
<protein>
    <submittedName>
        <fullName evidence="2">Uncharacterized protein</fullName>
    </submittedName>
</protein>